<protein>
    <submittedName>
        <fullName evidence="1">Bm14435</fullName>
    </submittedName>
</protein>
<name>A0A1I9G5N2_BRUMA</name>
<gene>
    <name evidence="1" type="primary">Bm14435</name>
    <name evidence="1" type="ORF">BM_Bm14435</name>
</gene>
<evidence type="ECO:0000313" key="1">
    <source>
        <dbReference type="EMBL" id="CDQ01705.1"/>
    </source>
</evidence>
<dbReference type="EMBL" id="LN857023">
    <property type="protein sequence ID" value="CDQ01705.1"/>
    <property type="molecule type" value="Genomic_DNA"/>
</dbReference>
<accession>A0A1I9G5N2</accession>
<reference evidence="1" key="2">
    <citation type="submission" date="2012-12" db="EMBL/GenBank/DDBJ databases">
        <authorList>
            <consortium name="WormBase Consortium"/>
            <person name="Ghedin E."/>
            <person name="Paulini M."/>
        </authorList>
    </citation>
    <scope>NUCLEOTIDE SEQUENCE</scope>
    <source>
        <strain evidence="1">FR3</strain>
    </source>
</reference>
<organism evidence="1">
    <name type="scientific">Brugia malayi</name>
    <name type="common">Filarial nematode worm</name>
    <dbReference type="NCBI Taxonomy" id="6279"/>
    <lineage>
        <taxon>Eukaryota</taxon>
        <taxon>Metazoa</taxon>
        <taxon>Ecdysozoa</taxon>
        <taxon>Nematoda</taxon>
        <taxon>Chromadorea</taxon>
        <taxon>Rhabditida</taxon>
        <taxon>Spirurina</taxon>
        <taxon>Spiruromorpha</taxon>
        <taxon>Filarioidea</taxon>
        <taxon>Onchocercidae</taxon>
        <taxon>Brugia</taxon>
    </lineage>
</organism>
<sequence>MSITEISLYNKHHQLSITFLNQFPISVPVDHSQD</sequence>
<dbReference type="AlphaFoldDB" id="A0A1I9G5N2"/>
<proteinExistence type="predicted"/>
<reference evidence="1" key="1">
    <citation type="journal article" date="2007" name="Science">
        <title>Draft genome of the filarial nematode parasite Brugia malayi.</title>
        <authorList>
            <person name="Ghedin E."/>
            <person name="Wang S."/>
            <person name="Spiro D."/>
            <person name="Caler E."/>
            <person name="Zhao Q."/>
            <person name="Crabtree J."/>
            <person name="Allen J.E."/>
            <person name="Delcher A.L."/>
            <person name="Guiliano D.B."/>
            <person name="Miranda-Saavedra D."/>
            <person name="Angiuoli S.V."/>
            <person name="Creasy T."/>
            <person name="Amedeo P."/>
            <person name="Haas B."/>
            <person name="El-Sayed N.M."/>
            <person name="Wortman J.R."/>
            <person name="Feldblyum T."/>
            <person name="Tallon L."/>
            <person name="Schatz M."/>
            <person name="Shumway M."/>
            <person name="Koo H."/>
            <person name="Salzberg S.L."/>
            <person name="Schobel S."/>
            <person name="Pertea M."/>
            <person name="Pop M."/>
            <person name="White O."/>
            <person name="Barton G.J."/>
            <person name="Carlow C.K."/>
            <person name="Crawford M.J."/>
            <person name="Daub J."/>
            <person name="Dimmic M.W."/>
            <person name="Estes C.F."/>
            <person name="Foster J.M."/>
            <person name="Ganatra M."/>
            <person name="Gregory W.F."/>
            <person name="Johnson N.M."/>
            <person name="Jin J."/>
            <person name="Komuniecki R."/>
            <person name="Korf I."/>
            <person name="Kumar S."/>
            <person name="Laney S."/>
            <person name="Li B.W."/>
            <person name="Li W."/>
            <person name="Lindblom T.H."/>
            <person name="Lustigman S."/>
            <person name="Ma D."/>
            <person name="Maina C.V."/>
            <person name="Martin D.M."/>
            <person name="McCarter J.P."/>
            <person name="McReynolds L."/>
            <person name="Mitreva M."/>
            <person name="Nutman T.B."/>
            <person name="Parkinson J."/>
            <person name="Peregrin-Alvarez J.M."/>
            <person name="Poole C."/>
            <person name="Ren Q."/>
            <person name="Saunders L."/>
            <person name="Sluder A.E."/>
            <person name="Smith K."/>
            <person name="Stanke M."/>
            <person name="Unnasch T.R."/>
            <person name="Ware J."/>
            <person name="Wei A.D."/>
            <person name="Weil G."/>
            <person name="Williams D.J."/>
            <person name="Zhang Y."/>
            <person name="Williams S.A."/>
            <person name="Fraser-Liggett C."/>
            <person name="Slatko B."/>
            <person name="Blaxter M.L."/>
            <person name="Scott A.L."/>
        </authorList>
    </citation>
    <scope>NUCLEOTIDE SEQUENCE</scope>
    <source>
        <strain evidence="1">FR3</strain>
    </source>
</reference>